<feature type="domain" description="DUF6606" evidence="1">
    <location>
        <begin position="7"/>
        <end position="155"/>
    </location>
</feature>
<evidence type="ECO:0000259" key="1">
    <source>
        <dbReference type="Pfam" id="PF20255"/>
    </source>
</evidence>
<protein>
    <recommendedName>
        <fullName evidence="1">DUF6606 domain-containing protein</fullName>
    </recommendedName>
</protein>
<dbReference type="Proteomes" id="UP001175228">
    <property type="component" value="Unassembled WGS sequence"/>
</dbReference>
<evidence type="ECO:0000313" key="2">
    <source>
        <dbReference type="EMBL" id="KAK0506521.1"/>
    </source>
</evidence>
<dbReference type="InterPro" id="IPR046541">
    <property type="entry name" value="DUF6606"/>
</dbReference>
<sequence length="160" mass="17897">MEELVHIVNHVFLPILYLMADQSQSNAGTLCRVVLTSAQDYYNVHGNSDIWEPMIKMLHHFEALQPLAFDVVAQPSSELRGGTNVLVFHTRALNAGFILWRKGDQIIFGYFEAAASSDHVMTAIGKLVCPFPNPIITFPAQYSDGVHFRHKLASFPTRIG</sequence>
<comment type="caution">
    <text evidence="2">The sequence shown here is derived from an EMBL/GenBank/DDBJ whole genome shotgun (WGS) entry which is preliminary data.</text>
</comment>
<accession>A0AA39QQC9</accession>
<name>A0AA39QQC9_9AGAR</name>
<evidence type="ECO:0000313" key="3">
    <source>
        <dbReference type="Proteomes" id="UP001175228"/>
    </source>
</evidence>
<dbReference type="EMBL" id="JAUEPU010000001">
    <property type="protein sequence ID" value="KAK0506521.1"/>
    <property type="molecule type" value="Genomic_DNA"/>
</dbReference>
<organism evidence="2 3">
    <name type="scientific">Armillaria luteobubalina</name>
    <dbReference type="NCBI Taxonomy" id="153913"/>
    <lineage>
        <taxon>Eukaryota</taxon>
        <taxon>Fungi</taxon>
        <taxon>Dikarya</taxon>
        <taxon>Basidiomycota</taxon>
        <taxon>Agaricomycotina</taxon>
        <taxon>Agaricomycetes</taxon>
        <taxon>Agaricomycetidae</taxon>
        <taxon>Agaricales</taxon>
        <taxon>Marasmiineae</taxon>
        <taxon>Physalacriaceae</taxon>
        <taxon>Armillaria</taxon>
    </lineage>
</organism>
<dbReference type="AlphaFoldDB" id="A0AA39QQC9"/>
<proteinExistence type="predicted"/>
<dbReference type="Pfam" id="PF20255">
    <property type="entry name" value="DUF6606"/>
    <property type="match status" value="1"/>
</dbReference>
<keyword evidence="3" id="KW-1185">Reference proteome</keyword>
<reference evidence="2" key="1">
    <citation type="submission" date="2023-06" db="EMBL/GenBank/DDBJ databases">
        <authorList>
            <consortium name="Lawrence Berkeley National Laboratory"/>
            <person name="Ahrendt S."/>
            <person name="Sahu N."/>
            <person name="Indic B."/>
            <person name="Wong-Bajracharya J."/>
            <person name="Merenyi Z."/>
            <person name="Ke H.-M."/>
            <person name="Monk M."/>
            <person name="Kocsube S."/>
            <person name="Drula E."/>
            <person name="Lipzen A."/>
            <person name="Balint B."/>
            <person name="Henrissat B."/>
            <person name="Andreopoulos B."/>
            <person name="Martin F.M."/>
            <person name="Harder C.B."/>
            <person name="Rigling D."/>
            <person name="Ford K.L."/>
            <person name="Foster G.D."/>
            <person name="Pangilinan J."/>
            <person name="Papanicolaou A."/>
            <person name="Barry K."/>
            <person name="LaButti K."/>
            <person name="Viragh M."/>
            <person name="Koriabine M."/>
            <person name="Yan M."/>
            <person name="Riley R."/>
            <person name="Champramary S."/>
            <person name="Plett K.L."/>
            <person name="Tsai I.J."/>
            <person name="Slot J."/>
            <person name="Sipos G."/>
            <person name="Plett J."/>
            <person name="Nagy L.G."/>
            <person name="Grigoriev I.V."/>
        </authorList>
    </citation>
    <scope>NUCLEOTIDE SEQUENCE</scope>
    <source>
        <strain evidence="2">HWK02</strain>
    </source>
</reference>
<gene>
    <name evidence="2" type="ORF">EDD18DRAFT_1342911</name>
</gene>